<sequence>MPINHVWIIFFDGGPLYDKRILFSSPAPKRRLSTGVNILVYFPSSPLMLMAESFRLMENGKKKKQL</sequence>
<name>A0A9P0HQW7_NEZVI</name>
<dbReference type="AlphaFoldDB" id="A0A9P0HQW7"/>
<accession>A0A9P0HQW7</accession>
<dbReference type="Proteomes" id="UP001152798">
    <property type="component" value="Chromosome 7"/>
</dbReference>
<evidence type="ECO:0000313" key="2">
    <source>
        <dbReference type="Proteomes" id="UP001152798"/>
    </source>
</evidence>
<proteinExistence type="predicted"/>
<evidence type="ECO:0000313" key="1">
    <source>
        <dbReference type="EMBL" id="CAH1407340.1"/>
    </source>
</evidence>
<dbReference type="EMBL" id="OV725083">
    <property type="protein sequence ID" value="CAH1407340.1"/>
    <property type="molecule type" value="Genomic_DNA"/>
</dbReference>
<protein>
    <submittedName>
        <fullName evidence="1">Uncharacterized protein</fullName>
    </submittedName>
</protein>
<gene>
    <name evidence="1" type="ORF">NEZAVI_LOCUS15073</name>
</gene>
<reference evidence="1" key="1">
    <citation type="submission" date="2022-01" db="EMBL/GenBank/DDBJ databases">
        <authorList>
            <person name="King R."/>
        </authorList>
    </citation>
    <scope>NUCLEOTIDE SEQUENCE</scope>
</reference>
<organism evidence="1 2">
    <name type="scientific">Nezara viridula</name>
    <name type="common">Southern green stink bug</name>
    <name type="synonym">Cimex viridulus</name>
    <dbReference type="NCBI Taxonomy" id="85310"/>
    <lineage>
        <taxon>Eukaryota</taxon>
        <taxon>Metazoa</taxon>
        <taxon>Ecdysozoa</taxon>
        <taxon>Arthropoda</taxon>
        <taxon>Hexapoda</taxon>
        <taxon>Insecta</taxon>
        <taxon>Pterygota</taxon>
        <taxon>Neoptera</taxon>
        <taxon>Paraneoptera</taxon>
        <taxon>Hemiptera</taxon>
        <taxon>Heteroptera</taxon>
        <taxon>Panheteroptera</taxon>
        <taxon>Pentatomomorpha</taxon>
        <taxon>Pentatomoidea</taxon>
        <taxon>Pentatomidae</taxon>
        <taxon>Pentatominae</taxon>
        <taxon>Nezara</taxon>
    </lineage>
</organism>
<keyword evidence="2" id="KW-1185">Reference proteome</keyword>